<feature type="region of interest" description="Disordered" evidence="3">
    <location>
        <begin position="42"/>
        <end position="222"/>
    </location>
</feature>
<protein>
    <recommendedName>
        <fullName evidence="2">LPS-assembly protein LptD</fullName>
    </recommendedName>
</protein>
<evidence type="ECO:0000256" key="2">
    <source>
        <dbReference type="HAMAP-Rule" id="MF_01411"/>
    </source>
</evidence>
<comment type="caution">
    <text evidence="2">Lacks conserved residue(s) required for the propagation of feature annotation.</text>
</comment>
<evidence type="ECO:0000256" key="3">
    <source>
        <dbReference type="SAM" id="MobiDB-lite"/>
    </source>
</evidence>
<evidence type="ECO:0000259" key="4">
    <source>
        <dbReference type="Pfam" id="PF04453"/>
    </source>
</evidence>
<dbReference type="Pfam" id="PF04453">
    <property type="entry name" value="LptD"/>
    <property type="match status" value="1"/>
</dbReference>
<accession>A0A2W4SPA8</accession>
<keyword evidence="2" id="KW-0472">Membrane</keyword>
<comment type="subunit">
    <text evidence="2">Component of the lipopolysaccharide transport and assembly complex. Interacts with LptE and LptA.</text>
</comment>
<comment type="function">
    <text evidence="2">Together with LptE, is involved in the assembly of lipopolysaccharide (LPS) at the surface of the outer membrane.</text>
</comment>
<comment type="subcellular location">
    <subcellularLocation>
        <location evidence="2">Cell outer membrane</location>
    </subcellularLocation>
</comment>
<feature type="compositionally biased region" description="Polar residues" evidence="3">
    <location>
        <begin position="175"/>
        <end position="190"/>
    </location>
</feature>
<comment type="caution">
    <text evidence="5">The sequence shown here is derived from an EMBL/GenBank/DDBJ whole genome shotgun (WGS) entry which is preliminary data.</text>
</comment>
<feature type="compositionally biased region" description="Basic and acidic residues" evidence="3">
    <location>
        <begin position="160"/>
        <end position="174"/>
    </location>
</feature>
<feature type="signal peptide" evidence="2">
    <location>
        <begin position="1"/>
        <end position="24"/>
    </location>
</feature>
<dbReference type="InterPro" id="IPR050218">
    <property type="entry name" value="LptD"/>
</dbReference>
<dbReference type="HAMAP" id="MF_01411">
    <property type="entry name" value="LPS_assembly_LptD"/>
    <property type="match status" value="1"/>
</dbReference>
<dbReference type="PANTHER" id="PTHR30189:SF1">
    <property type="entry name" value="LPS-ASSEMBLY PROTEIN LPTD"/>
    <property type="match status" value="1"/>
</dbReference>
<name>A0A2W4SPA8_9GAMM</name>
<feature type="domain" description="LptD C-terminal" evidence="4">
    <location>
        <begin position="552"/>
        <end position="969"/>
    </location>
</feature>
<feature type="compositionally biased region" description="Basic and acidic residues" evidence="3">
    <location>
        <begin position="50"/>
        <end position="64"/>
    </location>
</feature>
<dbReference type="GO" id="GO:0043165">
    <property type="term" value="P:Gram-negative-bacterium-type cell outer membrane assembly"/>
    <property type="evidence" value="ECO:0007669"/>
    <property type="project" value="UniProtKB-UniRule"/>
</dbReference>
<organism evidence="5 6">
    <name type="scientific">Candidatus Methylumidiphilus alinenensis</name>
    <dbReference type="NCBI Taxonomy" id="2202197"/>
    <lineage>
        <taxon>Bacteria</taxon>
        <taxon>Pseudomonadati</taxon>
        <taxon>Pseudomonadota</taxon>
        <taxon>Gammaproteobacteria</taxon>
        <taxon>Methylococcales</taxon>
        <taxon>Candidatus Methylumidiphilus</taxon>
    </lineage>
</organism>
<reference evidence="5 6" key="1">
    <citation type="journal article" date="2018" name="Aquat. Microb. Ecol.">
        <title>Gammaproteobacterial methanotrophs dominate.</title>
        <authorList>
            <person name="Rissanen A.J."/>
            <person name="Saarenheimo J."/>
            <person name="Tiirola M."/>
            <person name="Peura S."/>
            <person name="Aalto S.L."/>
            <person name="Karvinen A."/>
            <person name="Nykanen H."/>
        </authorList>
    </citation>
    <scope>NUCLEOTIDE SEQUENCE [LARGE SCALE GENOMIC DNA]</scope>
    <source>
        <strain evidence="5">AMbin10</strain>
    </source>
</reference>
<dbReference type="PANTHER" id="PTHR30189">
    <property type="entry name" value="LPS-ASSEMBLY PROTEIN"/>
    <property type="match status" value="1"/>
</dbReference>
<feature type="chain" id="PRO_5016183943" description="LPS-assembly protein LptD" evidence="2">
    <location>
        <begin position="25"/>
        <end position="1075"/>
    </location>
</feature>
<proteinExistence type="inferred from homology"/>
<keyword evidence="2" id="KW-0732">Signal</keyword>
<dbReference type="InterPro" id="IPR007543">
    <property type="entry name" value="LptD_C"/>
</dbReference>
<dbReference type="GO" id="GO:0015920">
    <property type="term" value="P:lipopolysaccharide transport"/>
    <property type="evidence" value="ECO:0007669"/>
    <property type="project" value="InterPro"/>
</dbReference>
<comment type="similarity">
    <text evidence="2">Belongs to the LptD family.</text>
</comment>
<keyword evidence="1 2" id="KW-0998">Cell outer membrane</keyword>
<dbReference type="Proteomes" id="UP000249396">
    <property type="component" value="Unassembled WGS sequence"/>
</dbReference>
<evidence type="ECO:0000313" key="6">
    <source>
        <dbReference type="Proteomes" id="UP000249396"/>
    </source>
</evidence>
<dbReference type="GO" id="GO:0009279">
    <property type="term" value="C:cell outer membrane"/>
    <property type="evidence" value="ECO:0007669"/>
    <property type="project" value="UniProtKB-SubCell"/>
</dbReference>
<dbReference type="GO" id="GO:1990351">
    <property type="term" value="C:transporter complex"/>
    <property type="evidence" value="ECO:0007669"/>
    <property type="project" value="TreeGrafter"/>
</dbReference>
<feature type="compositionally biased region" description="Polar residues" evidence="3">
    <location>
        <begin position="202"/>
        <end position="218"/>
    </location>
</feature>
<dbReference type="InterPro" id="IPR020889">
    <property type="entry name" value="LipoPS_assembly_LptD"/>
</dbReference>
<gene>
    <name evidence="2" type="primary">lptD</name>
    <name evidence="5" type="ORF">DM484_20725</name>
</gene>
<dbReference type="EMBL" id="QJPH01000416">
    <property type="protein sequence ID" value="PZN74664.1"/>
    <property type="molecule type" value="Genomic_DNA"/>
</dbReference>
<evidence type="ECO:0000313" key="5">
    <source>
        <dbReference type="EMBL" id="PZN74664.1"/>
    </source>
</evidence>
<sequence length="1075" mass="120209" precursor="true">MNLPQRKQTVLSVILALGLSDAYAADGWDCQRNGDGKEWVCVSGKNKPAKPTETDQTAKPDEAAKPSTTLKKNLPNIAVSPQPPKEASPSTFEAPQPPKEASPSTFEAPQPPKEAKTSTFEAQQPPLQATQGPTEETAQPGETAPPIPTENPVMSSGEPKPLERAKKFEPKPSRATDQSLDGKAAQSQITAVKPQAKPVPTKSVQTSTPNPEQHQAKSGWNCRPEAGNEWNCSLSGSDPRGIPHVVDGGKATPDWTKSTDMTSLDEQRFTNILAHMPANPWALSCGKDQTEWSTPSEFLLSDADQKLRQKSPLEITSDHAELLQNETSSYQGGAELIRADQRLYGDYVTHNSKSGALNAQGEVIYREKGLSFSGDTAFMKLNSDEGVIRNSQFIIETVPARGTSRVTHIDSKKKTRYETATFTSCPPGNQDWLLHADTVTIDKETGKGTATQAWLEFKGVPFFYTPLMSFPVDSRRKSGWLSPNIGYSKLNGFDIYATYYFNLAPNYDLSLIPRYLMNRGPMLRGDFRYLTELGAGRLFADIVPYDELQKETRGQIGWADKAKWTDQLSSQVDLHLVSDKLYTQQLGNLLAINNSTYLRSYGTVNYNGGNFLGGSYSAGLLVDYYQSLDEAVTAPNYPYRRWPQLNLNYSRPLGDTGLQFQTNVEATNFNQPYKVSGERINLRPRIFYPFKDAAGFITPSLTVQHTEYWLNNTQTSYHYSGITIPTNESSTFFRTAPIFSIDSGAYFDNEFKLFDSPMQQTLEPRLFYLYVPKVNQPYYYNFGPGVAINNGNGGALLGYQGLNFDAAEYDFNFYQLFRENRFAGVDRLSDANNITPALTTRLISQDSGLERLRLSVGKVFYITDPQVVMTLNAPQVTYKNNLISEISSKLNPYWTFTGTGQYNPQYDRLDRLQLGLQYNNFSNNLLNLFYRYRRDPYEGSTIPYPVNPNNPRTINQTDINARLPIWGGWYAIGRWQYSLVSNITVEALAGLEKETCCWRFSLFGLRYQNGAASQTGIVTTSNTITTNSAIYFQLEFKGLGSFGDQVDNLLLQNFSGYRTDYALPGLYTQPQQAYN</sequence>
<dbReference type="AlphaFoldDB" id="A0A2W4SPA8"/>
<feature type="compositionally biased region" description="Polar residues" evidence="3">
    <location>
        <begin position="117"/>
        <end position="137"/>
    </location>
</feature>
<evidence type="ECO:0000256" key="1">
    <source>
        <dbReference type="ARBA" id="ARBA00023237"/>
    </source>
</evidence>